<name>A0AAF0XTB5_DAUCS</name>
<dbReference type="InterPro" id="IPR035897">
    <property type="entry name" value="Toll_tir_struct_dom_sf"/>
</dbReference>
<dbReference type="Gene3D" id="3.40.50.300">
    <property type="entry name" value="P-loop containing nucleotide triphosphate hydrolases"/>
    <property type="match status" value="1"/>
</dbReference>
<dbReference type="InterPro" id="IPR002182">
    <property type="entry name" value="NB-ARC"/>
</dbReference>
<evidence type="ECO:0000256" key="4">
    <source>
        <dbReference type="ARBA" id="ARBA00023027"/>
    </source>
</evidence>
<reference evidence="6" key="2">
    <citation type="submission" date="2022-03" db="EMBL/GenBank/DDBJ databases">
        <title>Draft title - Genomic analysis of global carrot germplasm unveils the trajectory of domestication and the origin of high carotenoid orange carrot.</title>
        <authorList>
            <person name="Iorizzo M."/>
            <person name="Ellison S."/>
            <person name="Senalik D."/>
            <person name="Macko-Podgorni A."/>
            <person name="Grzebelus D."/>
            <person name="Bostan H."/>
            <person name="Rolling W."/>
            <person name="Curaba J."/>
            <person name="Simon P."/>
        </authorList>
    </citation>
    <scope>NUCLEOTIDE SEQUENCE</scope>
    <source>
        <tissue evidence="6">Leaf</tissue>
    </source>
</reference>
<dbReference type="Pfam" id="PF00931">
    <property type="entry name" value="NB-ARC"/>
    <property type="match status" value="1"/>
</dbReference>
<dbReference type="Pfam" id="PF01582">
    <property type="entry name" value="TIR"/>
    <property type="match status" value="1"/>
</dbReference>
<dbReference type="PANTHER" id="PTHR11017">
    <property type="entry name" value="LEUCINE-RICH REPEAT-CONTAINING PROTEIN"/>
    <property type="match status" value="1"/>
</dbReference>
<evidence type="ECO:0000256" key="3">
    <source>
        <dbReference type="ARBA" id="ARBA00022821"/>
    </source>
</evidence>
<gene>
    <name evidence="6" type="ORF">DCAR_0832451</name>
</gene>
<dbReference type="InterPro" id="IPR042197">
    <property type="entry name" value="Apaf_helical"/>
</dbReference>
<keyword evidence="4" id="KW-0520">NAD</keyword>
<dbReference type="InterPro" id="IPR027417">
    <property type="entry name" value="P-loop_NTPase"/>
</dbReference>
<dbReference type="PRINTS" id="PR00364">
    <property type="entry name" value="DISEASERSIST"/>
</dbReference>
<keyword evidence="2" id="KW-0677">Repeat</keyword>
<dbReference type="InterPro" id="IPR036390">
    <property type="entry name" value="WH_DNA-bd_sf"/>
</dbReference>
<sequence>MASTSSQTLPSSWDVFLSFRGIDTRYSFTSHLYSALDRHNIPTYRDDPELRCGEVISDALLKAIQESKIYVVVLSQNYASSSWCLDELVEILNCNKAMQRSVIPVFYNIDPSVVRYQKGAFEQDFKRHEIKFTGEMERVENWRLALKQVANNSGKHVDGKTSEADVVNEIVDEILLQIQSIALDVARYPVGLDSRLKDLTALLSRGTKDVIMIGIYGMGGIGKTTLAKALFNKLLPGSFKGSCFLANVREILGNSKGLESLQQQLVHDVLRIKNRVEVNSVDQGIKLIDQKICSTKILVVIDDLEDHQEFKSLVRSFAPGSVVIITTRDEEILDKIEVETQNRYKVNVLGDAESETLFFQHAFGDAQPNITLKILSKDILRVAGGLPLALEVFGSSLYKKSEVRWKSYIETLQRSPNSRIQQKLIISLEALESDDPLLKKMFLDIACLFIGWNKGKVVEILDTYYSYADDKIDILKKRCLLTINNRDELRMHDLLQDMGKEITHNNSPDEPGKHSRLWVPKEICSVLKEHKVNIQEWFRSI</sequence>
<dbReference type="Gene3D" id="3.40.50.10140">
    <property type="entry name" value="Toll/interleukin-1 receptor homology (TIR) domain"/>
    <property type="match status" value="1"/>
</dbReference>
<dbReference type="GO" id="GO:0043531">
    <property type="term" value="F:ADP binding"/>
    <property type="evidence" value="ECO:0007669"/>
    <property type="project" value="InterPro"/>
</dbReference>
<keyword evidence="7" id="KW-1185">Reference proteome</keyword>
<dbReference type="SMART" id="SM00382">
    <property type="entry name" value="AAA"/>
    <property type="match status" value="1"/>
</dbReference>
<dbReference type="InterPro" id="IPR044974">
    <property type="entry name" value="Disease_R_plants"/>
</dbReference>
<evidence type="ECO:0000259" key="5">
    <source>
        <dbReference type="PROSITE" id="PS50104"/>
    </source>
</evidence>
<evidence type="ECO:0000313" key="6">
    <source>
        <dbReference type="EMBL" id="WOH12942.1"/>
    </source>
</evidence>
<dbReference type="PANTHER" id="PTHR11017:SF385">
    <property type="entry name" value="DISEASE RESISTANCE PROTEIN (TIR-NBS-LRR CLASS)-RELATED"/>
    <property type="match status" value="1"/>
</dbReference>
<dbReference type="PROSITE" id="PS50104">
    <property type="entry name" value="TIR"/>
    <property type="match status" value="1"/>
</dbReference>
<dbReference type="InterPro" id="IPR000157">
    <property type="entry name" value="TIR_dom"/>
</dbReference>
<dbReference type="EMBL" id="CP093350">
    <property type="protein sequence ID" value="WOH12942.1"/>
    <property type="molecule type" value="Genomic_DNA"/>
</dbReference>
<dbReference type="SMART" id="SM00255">
    <property type="entry name" value="TIR"/>
    <property type="match status" value="1"/>
</dbReference>
<dbReference type="GO" id="GO:0006952">
    <property type="term" value="P:defense response"/>
    <property type="evidence" value="ECO:0007669"/>
    <property type="project" value="UniProtKB-KW"/>
</dbReference>
<protein>
    <recommendedName>
        <fullName evidence="5">TIR domain-containing protein</fullName>
    </recommendedName>
</protein>
<dbReference type="SUPFAM" id="SSF52200">
    <property type="entry name" value="Toll/Interleukin receptor TIR domain"/>
    <property type="match status" value="1"/>
</dbReference>
<dbReference type="AlphaFoldDB" id="A0AAF0XTB5"/>
<organism evidence="6 7">
    <name type="scientific">Daucus carota subsp. sativus</name>
    <name type="common">Carrot</name>
    <dbReference type="NCBI Taxonomy" id="79200"/>
    <lineage>
        <taxon>Eukaryota</taxon>
        <taxon>Viridiplantae</taxon>
        <taxon>Streptophyta</taxon>
        <taxon>Embryophyta</taxon>
        <taxon>Tracheophyta</taxon>
        <taxon>Spermatophyta</taxon>
        <taxon>Magnoliopsida</taxon>
        <taxon>eudicotyledons</taxon>
        <taxon>Gunneridae</taxon>
        <taxon>Pentapetalae</taxon>
        <taxon>asterids</taxon>
        <taxon>campanulids</taxon>
        <taxon>Apiales</taxon>
        <taxon>Apiaceae</taxon>
        <taxon>Apioideae</taxon>
        <taxon>Scandiceae</taxon>
        <taxon>Daucinae</taxon>
        <taxon>Daucus</taxon>
        <taxon>Daucus sect. Daucus</taxon>
    </lineage>
</organism>
<dbReference type="Proteomes" id="UP000077755">
    <property type="component" value="Chromosome 8"/>
</dbReference>
<dbReference type="InterPro" id="IPR058192">
    <property type="entry name" value="WHD_ROQ1-like"/>
</dbReference>
<dbReference type="GO" id="GO:0007165">
    <property type="term" value="P:signal transduction"/>
    <property type="evidence" value="ECO:0007669"/>
    <property type="project" value="InterPro"/>
</dbReference>
<accession>A0AAF0XTB5</accession>
<dbReference type="SUPFAM" id="SSF46785">
    <property type="entry name" value="Winged helix' DNA-binding domain"/>
    <property type="match status" value="1"/>
</dbReference>
<dbReference type="InterPro" id="IPR003593">
    <property type="entry name" value="AAA+_ATPase"/>
</dbReference>
<evidence type="ECO:0000256" key="2">
    <source>
        <dbReference type="ARBA" id="ARBA00022737"/>
    </source>
</evidence>
<dbReference type="SUPFAM" id="SSF52540">
    <property type="entry name" value="P-loop containing nucleoside triphosphate hydrolases"/>
    <property type="match status" value="1"/>
</dbReference>
<feature type="domain" description="TIR" evidence="5">
    <location>
        <begin position="11"/>
        <end position="178"/>
    </location>
</feature>
<dbReference type="Gene3D" id="1.10.8.430">
    <property type="entry name" value="Helical domain of apoptotic protease-activating factors"/>
    <property type="match status" value="1"/>
</dbReference>
<keyword evidence="3" id="KW-0611">Plant defense</keyword>
<proteinExistence type="predicted"/>
<dbReference type="Pfam" id="PF23282">
    <property type="entry name" value="WHD_ROQ1"/>
    <property type="match status" value="1"/>
</dbReference>
<dbReference type="FunFam" id="3.40.50.10140:FF:000007">
    <property type="entry name" value="Disease resistance protein (TIR-NBS-LRR class)"/>
    <property type="match status" value="1"/>
</dbReference>
<keyword evidence="1" id="KW-0433">Leucine-rich repeat</keyword>
<evidence type="ECO:0000256" key="1">
    <source>
        <dbReference type="ARBA" id="ARBA00022614"/>
    </source>
</evidence>
<reference evidence="6" key="1">
    <citation type="journal article" date="2016" name="Nat. Genet.">
        <title>A high-quality carrot genome assembly provides new insights into carotenoid accumulation and asterid genome evolution.</title>
        <authorList>
            <person name="Iorizzo M."/>
            <person name="Ellison S."/>
            <person name="Senalik D."/>
            <person name="Zeng P."/>
            <person name="Satapoomin P."/>
            <person name="Huang J."/>
            <person name="Bowman M."/>
            <person name="Iovene M."/>
            <person name="Sanseverino W."/>
            <person name="Cavagnaro P."/>
            <person name="Yildiz M."/>
            <person name="Macko-Podgorni A."/>
            <person name="Moranska E."/>
            <person name="Grzebelus E."/>
            <person name="Grzebelus D."/>
            <person name="Ashrafi H."/>
            <person name="Zheng Z."/>
            <person name="Cheng S."/>
            <person name="Spooner D."/>
            <person name="Van Deynze A."/>
            <person name="Simon P."/>
        </authorList>
    </citation>
    <scope>NUCLEOTIDE SEQUENCE</scope>
    <source>
        <tissue evidence="6">Leaf</tissue>
    </source>
</reference>
<evidence type="ECO:0000313" key="7">
    <source>
        <dbReference type="Proteomes" id="UP000077755"/>
    </source>
</evidence>